<reference evidence="2" key="1">
    <citation type="submission" date="2023-06" db="EMBL/GenBank/DDBJ databases">
        <title>Conoideocrella luteorostrata (Hypocreales: Clavicipitaceae), a potential biocontrol fungus for elongate hemlock scale in United States Christmas tree production areas.</title>
        <authorList>
            <person name="Barrett H."/>
            <person name="Lovett B."/>
            <person name="Macias A.M."/>
            <person name="Stajich J.E."/>
            <person name="Kasson M.T."/>
        </authorList>
    </citation>
    <scope>NUCLEOTIDE SEQUENCE</scope>
    <source>
        <strain evidence="2">ARSEF 14590</strain>
    </source>
</reference>
<comment type="caution">
    <text evidence="2">The sequence shown here is derived from an EMBL/GenBank/DDBJ whole genome shotgun (WGS) entry which is preliminary data.</text>
</comment>
<sequence>MFVKAQSPASPEYSQLIAHLRPRLSCPSIRVKSPPRTTPITQKPFLVNISKDDTPQYAPTYNLTSKTRTPRLCATADGQPFIRLKKPQPVALSKMIGRKGRLFQKKIMKVVEVDEELATAAALEDQWDDLIAAQMRREGISTKENDAIARERPSPNSFSWSVQLTRLWWEWQIERSWQDWVARGEALNRFVGERKGLDKEARTGLATSPGGGSTNSKRPLWNHSEPPNVGVHPTAPFPLLAAIKAQIGNSQAPSGKVIDPFLEVRWNALVEAEKGRLLRWIARNAANFNGSS</sequence>
<gene>
    <name evidence="2" type="ORF">QQS21_011524</name>
</gene>
<proteinExistence type="predicted"/>
<keyword evidence="3" id="KW-1185">Reference proteome</keyword>
<dbReference type="Proteomes" id="UP001251528">
    <property type="component" value="Unassembled WGS sequence"/>
</dbReference>
<dbReference type="EMBL" id="JASWJB010000396">
    <property type="protein sequence ID" value="KAK2590787.1"/>
    <property type="molecule type" value="Genomic_DNA"/>
</dbReference>
<protein>
    <submittedName>
        <fullName evidence="2">Uncharacterized protein</fullName>
    </submittedName>
</protein>
<evidence type="ECO:0000256" key="1">
    <source>
        <dbReference type="SAM" id="MobiDB-lite"/>
    </source>
</evidence>
<dbReference type="AlphaFoldDB" id="A0AAJ0FNH6"/>
<evidence type="ECO:0000313" key="2">
    <source>
        <dbReference type="EMBL" id="KAK2590787.1"/>
    </source>
</evidence>
<accession>A0AAJ0FNH6</accession>
<feature type="region of interest" description="Disordered" evidence="1">
    <location>
        <begin position="200"/>
        <end position="228"/>
    </location>
</feature>
<name>A0AAJ0FNH6_9HYPO</name>
<organism evidence="2 3">
    <name type="scientific">Conoideocrella luteorostrata</name>
    <dbReference type="NCBI Taxonomy" id="1105319"/>
    <lineage>
        <taxon>Eukaryota</taxon>
        <taxon>Fungi</taxon>
        <taxon>Dikarya</taxon>
        <taxon>Ascomycota</taxon>
        <taxon>Pezizomycotina</taxon>
        <taxon>Sordariomycetes</taxon>
        <taxon>Hypocreomycetidae</taxon>
        <taxon>Hypocreales</taxon>
        <taxon>Clavicipitaceae</taxon>
        <taxon>Conoideocrella</taxon>
    </lineage>
</organism>
<evidence type="ECO:0000313" key="3">
    <source>
        <dbReference type="Proteomes" id="UP001251528"/>
    </source>
</evidence>